<comment type="similarity">
    <text evidence="1">Belongs to the glycosyl hydrolase 16 family.</text>
</comment>
<dbReference type="SUPFAM" id="SSF49899">
    <property type="entry name" value="Concanavalin A-like lectins/glucanases"/>
    <property type="match status" value="1"/>
</dbReference>
<feature type="chain" id="PRO_5015527614" description="GH16 domain-containing protein" evidence="6">
    <location>
        <begin position="22"/>
        <end position="289"/>
    </location>
</feature>
<evidence type="ECO:0000313" key="8">
    <source>
        <dbReference type="EMBL" id="AWG22722.1"/>
    </source>
</evidence>
<feature type="active site" description="Nucleophile" evidence="5">
    <location>
        <position position="152"/>
    </location>
</feature>
<proteinExistence type="inferred from homology"/>
<dbReference type="EMBL" id="CP020918">
    <property type="protein sequence ID" value="AWG22722.1"/>
    <property type="molecule type" value="Genomic_DNA"/>
</dbReference>
<evidence type="ECO:0000313" key="9">
    <source>
        <dbReference type="Proteomes" id="UP000244527"/>
    </source>
</evidence>
<evidence type="ECO:0000256" key="5">
    <source>
        <dbReference type="PIRSR" id="PIRSR001097-50"/>
    </source>
</evidence>
<dbReference type="PROSITE" id="PS51762">
    <property type="entry name" value="GH16_2"/>
    <property type="match status" value="1"/>
</dbReference>
<evidence type="ECO:0000256" key="4">
    <source>
        <dbReference type="ARBA" id="ARBA00023295"/>
    </source>
</evidence>
<keyword evidence="2 6" id="KW-0732">Signal</keyword>
<feature type="signal peptide" evidence="6">
    <location>
        <begin position="1"/>
        <end position="21"/>
    </location>
</feature>
<feature type="domain" description="GH16" evidence="7">
    <location>
        <begin position="29"/>
        <end position="287"/>
    </location>
</feature>
<dbReference type="GO" id="GO:0033916">
    <property type="term" value="F:beta-agarase activity"/>
    <property type="evidence" value="ECO:0007669"/>
    <property type="project" value="InterPro"/>
</dbReference>
<sequence>MKKNILFIAGTFLTFSSLLSAQIKAPEGKSWQLVSELSDEFNGKKLDTKKWIADPEGHPEFGWIGRSPALFIENAVTVENGYLNIEVGKLDERFVSNKYNTATNYDYYGGIIRAVKPVTYGYYFESTFKMSKTEMGGGFWIMSKNTCGKKHEIDITESVGSISPLAQEWGKKWDKIMHSNTILRNTTCNEEKRDQGMILPETKNSEKFYTYGCWWKSPNELLFYLDGKYVYTLTPPADFDQQMFIHFSIEVYDWNPIPEKDSKLMTASKKDRTALIDYIRTYKLVTVKP</sequence>
<evidence type="ECO:0000259" key="7">
    <source>
        <dbReference type="PROSITE" id="PS51762"/>
    </source>
</evidence>
<gene>
    <name evidence="8" type="ORF">FFWV33_14905</name>
</gene>
<accession>A0A2S1LG15</accession>
<dbReference type="GO" id="GO:0005975">
    <property type="term" value="P:carbohydrate metabolic process"/>
    <property type="evidence" value="ECO:0007669"/>
    <property type="project" value="InterPro"/>
</dbReference>
<keyword evidence="4" id="KW-0326">Glycosidase</keyword>
<reference evidence="8 9" key="1">
    <citation type="submission" date="2017-04" db="EMBL/GenBank/DDBJ databases">
        <title>Compelte genome sequence of WV33.</title>
        <authorList>
            <person name="Lee P.C."/>
        </authorList>
    </citation>
    <scope>NUCLEOTIDE SEQUENCE [LARGE SCALE GENOMIC DNA]</scope>
    <source>
        <strain evidence="8 9">WV33</strain>
    </source>
</reference>
<evidence type="ECO:0000256" key="3">
    <source>
        <dbReference type="ARBA" id="ARBA00022801"/>
    </source>
</evidence>
<name>A0A2S1LG15_9FLAO</name>
<dbReference type="InterPro" id="IPR000757">
    <property type="entry name" value="Beta-glucanase-like"/>
</dbReference>
<dbReference type="OrthoDB" id="657277at2"/>
<dbReference type="Proteomes" id="UP000244527">
    <property type="component" value="Chromosome"/>
</dbReference>
<evidence type="ECO:0000256" key="2">
    <source>
        <dbReference type="ARBA" id="ARBA00022729"/>
    </source>
</evidence>
<dbReference type="AlphaFoldDB" id="A0A2S1LG15"/>
<protein>
    <recommendedName>
        <fullName evidence="7">GH16 domain-containing protein</fullName>
    </recommendedName>
</protein>
<dbReference type="InterPro" id="IPR013320">
    <property type="entry name" value="ConA-like_dom_sf"/>
</dbReference>
<keyword evidence="9" id="KW-1185">Reference proteome</keyword>
<dbReference type="KEGG" id="ffa:FFWV33_14905"/>
<dbReference type="RefSeq" id="WP_108741639.1">
    <property type="nucleotide sequence ID" value="NZ_CP020918.1"/>
</dbReference>
<dbReference type="Gene3D" id="2.60.120.200">
    <property type="match status" value="1"/>
</dbReference>
<evidence type="ECO:0000256" key="6">
    <source>
        <dbReference type="SAM" id="SignalP"/>
    </source>
</evidence>
<dbReference type="InterPro" id="IPR016287">
    <property type="entry name" value="Beta_agarase"/>
</dbReference>
<keyword evidence="3" id="KW-0378">Hydrolase</keyword>
<feature type="active site" description="Proton donor" evidence="5">
    <location>
        <position position="157"/>
    </location>
</feature>
<dbReference type="PIRSF" id="PIRSF001097">
    <property type="entry name" value="Agarase"/>
    <property type="match status" value="1"/>
</dbReference>
<organism evidence="8 9">
    <name type="scientific">Flavobacterium faecale</name>
    <dbReference type="NCBI Taxonomy" id="1355330"/>
    <lineage>
        <taxon>Bacteria</taxon>
        <taxon>Pseudomonadati</taxon>
        <taxon>Bacteroidota</taxon>
        <taxon>Flavobacteriia</taxon>
        <taxon>Flavobacteriales</taxon>
        <taxon>Flavobacteriaceae</taxon>
        <taxon>Flavobacterium</taxon>
    </lineage>
</organism>
<evidence type="ECO:0000256" key="1">
    <source>
        <dbReference type="ARBA" id="ARBA00006865"/>
    </source>
</evidence>